<feature type="compositionally biased region" description="Low complexity" evidence="9">
    <location>
        <begin position="1637"/>
        <end position="1657"/>
    </location>
</feature>
<dbReference type="InterPro" id="IPR013154">
    <property type="entry name" value="ADH-like_N"/>
</dbReference>
<dbReference type="InterPro" id="IPR029063">
    <property type="entry name" value="SAM-dependent_MTases_sf"/>
</dbReference>
<dbReference type="InterPro" id="IPR049552">
    <property type="entry name" value="PKS_DH_N"/>
</dbReference>
<dbReference type="SUPFAM" id="SSF53335">
    <property type="entry name" value="S-adenosyl-L-methionine-dependent methyltransferases"/>
    <property type="match status" value="1"/>
</dbReference>
<dbReference type="CDD" id="cd05195">
    <property type="entry name" value="enoyl_red"/>
    <property type="match status" value="1"/>
</dbReference>
<reference evidence="12 13" key="1">
    <citation type="submission" date="2024-02" db="EMBL/GenBank/DDBJ databases">
        <title>De novo assembly and annotation of 12 fungi associated with fruit tree decline syndrome in Ontario, Canada.</title>
        <authorList>
            <person name="Sulman M."/>
            <person name="Ellouze W."/>
            <person name="Ilyukhin E."/>
        </authorList>
    </citation>
    <scope>NUCLEOTIDE SEQUENCE [LARGE SCALE GENOMIC DNA]</scope>
    <source>
        <strain evidence="12 13">M169</strain>
    </source>
</reference>
<dbReference type="InterPro" id="IPR049900">
    <property type="entry name" value="PKS_mFAS_DH"/>
</dbReference>
<organism evidence="12 13">
    <name type="scientific">Diaporthe eres</name>
    <name type="common">Phomopsis oblonga</name>
    <dbReference type="NCBI Taxonomy" id="83184"/>
    <lineage>
        <taxon>Eukaryota</taxon>
        <taxon>Fungi</taxon>
        <taxon>Dikarya</taxon>
        <taxon>Ascomycota</taxon>
        <taxon>Pezizomycotina</taxon>
        <taxon>Sordariomycetes</taxon>
        <taxon>Sordariomycetidae</taxon>
        <taxon>Diaporthales</taxon>
        <taxon>Diaporthaceae</taxon>
        <taxon>Diaporthe</taxon>
        <taxon>Diaporthe eres species complex</taxon>
    </lineage>
</organism>
<dbReference type="SMART" id="SM00826">
    <property type="entry name" value="PKS_DH"/>
    <property type="match status" value="1"/>
</dbReference>
<dbReference type="InterPro" id="IPR056501">
    <property type="entry name" value="NAD-bd_HRPKS_sdrA"/>
</dbReference>
<dbReference type="InterPro" id="IPR011032">
    <property type="entry name" value="GroES-like_sf"/>
</dbReference>
<dbReference type="Gene3D" id="3.90.180.10">
    <property type="entry name" value="Medium-chain alcohol dehydrogenases, catalytic domain"/>
    <property type="match status" value="1"/>
</dbReference>
<feature type="domain" description="Carrier" evidence="10">
    <location>
        <begin position="1672"/>
        <end position="1749"/>
    </location>
</feature>
<evidence type="ECO:0008006" key="14">
    <source>
        <dbReference type="Google" id="ProtNLM"/>
    </source>
</evidence>
<dbReference type="InterPro" id="IPR036291">
    <property type="entry name" value="NAD(P)-bd_dom_sf"/>
</dbReference>
<protein>
    <recommendedName>
        <fullName evidence="14">Carrier domain-containing protein</fullName>
    </recommendedName>
</protein>
<keyword evidence="3" id="KW-0808">Transferase</keyword>
<evidence type="ECO:0000256" key="9">
    <source>
        <dbReference type="SAM" id="MobiDB-lite"/>
    </source>
</evidence>
<evidence type="ECO:0000259" key="11">
    <source>
        <dbReference type="PROSITE" id="PS52019"/>
    </source>
</evidence>
<dbReference type="Pfam" id="PF21089">
    <property type="entry name" value="PKS_DH_N"/>
    <property type="match status" value="1"/>
</dbReference>
<feature type="region of interest" description="N-terminal hotdog fold" evidence="8">
    <location>
        <begin position="163"/>
        <end position="298"/>
    </location>
</feature>
<proteinExistence type="predicted"/>
<dbReference type="PROSITE" id="PS50075">
    <property type="entry name" value="CARRIER"/>
    <property type="match status" value="1"/>
</dbReference>
<dbReference type="Pfam" id="PF08659">
    <property type="entry name" value="KR"/>
    <property type="match status" value="1"/>
</dbReference>
<dbReference type="InterPro" id="IPR020806">
    <property type="entry name" value="PKS_PP-bd"/>
</dbReference>
<dbReference type="Gene3D" id="3.10.129.110">
    <property type="entry name" value="Polyketide synthase dehydratase"/>
    <property type="match status" value="1"/>
</dbReference>
<evidence type="ECO:0000256" key="2">
    <source>
        <dbReference type="ARBA" id="ARBA00022553"/>
    </source>
</evidence>
<dbReference type="InterPro" id="IPR042104">
    <property type="entry name" value="PKS_dehydratase_sf"/>
</dbReference>
<dbReference type="InterPro" id="IPR036736">
    <property type="entry name" value="ACP-like_sf"/>
</dbReference>
<dbReference type="SUPFAM" id="SSF47336">
    <property type="entry name" value="ACP-like"/>
    <property type="match status" value="1"/>
</dbReference>
<dbReference type="InterPro" id="IPR001227">
    <property type="entry name" value="Ac_transferase_dom_sf"/>
</dbReference>
<keyword evidence="7" id="KW-0012">Acyltransferase</keyword>
<feature type="active site" description="Proton donor; for dehydratase activity" evidence="8">
    <location>
        <position position="388"/>
    </location>
</feature>
<evidence type="ECO:0000259" key="10">
    <source>
        <dbReference type="PROSITE" id="PS50075"/>
    </source>
</evidence>
<dbReference type="Pfam" id="PF23114">
    <property type="entry name" value="NAD-bd_HRPKS_sdrA"/>
    <property type="match status" value="1"/>
</dbReference>
<evidence type="ECO:0000313" key="13">
    <source>
        <dbReference type="Proteomes" id="UP001430848"/>
    </source>
</evidence>
<dbReference type="SMART" id="SM00822">
    <property type="entry name" value="PKS_KR"/>
    <property type="match status" value="1"/>
</dbReference>
<dbReference type="PANTHER" id="PTHR43775:SF29">
    <property type="entry name" value="ASPERFURANONE POLYKETIDE SYNTHASE AFOG-RELATED"/>
    <property type="match status" value="1"/>
</dbReference>
<feature type="region of interest" description="Disordered" evidence="9">
    <location>
        <begin position="1608"/>
        <end position="1657"/>
    </location>
</feature>
<dbReference type="SUPFAM" id="SSF51735">
    <property type="entry name" value="NAD(P)-binding Rossmann-fold domains"/>
    <property type="match status" value="2"/>
</dbReference>
<evidence type="ECO:0000256" key="4">
    <source>
        <dbReference type="ARBA" id="ARBA00022857"/>
    </source>
</evidence>
<dbReference type="InterPro" id="IPR013968">
    <property type="entry name" value="PKS_KR"/>
</dbReference>
<dbReference type="InterPro" id="IPR020843">
    <property type="entry name" value="ER"/>
</dbReference>
<keyword evidence="1" id="KW-0596">Phosphopantetheine</keyword>
<dbReference type="SMART" id="SM00823">
    <property type="entry name" value="PKS_PP"/>
    <property type="match status" value="1"/>
</dbReference>
<dbReference type="CDD" id="cd02440">
    <property type="entry name" value="AdoMet_MTases"/>
    <property type="match status" value="1"/>
</dbReference>
<keyword evidence="5" id="KW-0560">Oxidoreductase</keyword>
<dbReference type="Pfam" id="PF13602">
    <property type="entry name" value="ADH_zinc_N_2"/>
    <property type="match status" value="1"/>
</dbReference>
<name>A0ABR1NS92_DIAER</name>
<keyword evidence="13" id="KW-1185">Reference proteome</keyword>
<dbReference type="EMBL" id="JAKNSF020000126">
    <property type="protein sequence ID" value="KAK7713552.1"/>
    <property type="molecule type" value="Genomic_DNA"/>
</dbReference>
<dbReference type="PANTHER" id="PTHR43775">
    <property type="entry name" value="FATTY ACID SYNTHASE"/>
    <property type="match status" value="1"/>
</dbReference>
<dbReference type="Pfam" id="PF08240">
    <property type="entry name" value="ADH_N"/>
    <property type="match status" value="1"/>
</dbReference>
<evidence type="ECO:0000256" key="6">
    <source>
        <dbReference type="ARBA" id="ARBA00023268"/>
    </source>
</evidence>
<evidence type="ECO:0000256" key="8">
    <source>
        <dbReference type="PROSITE-ProRule" id="PRU01363"/>
    </source>
</evidence>
<dbReference type="SUPFAM" id="SSF50129">
    <property type="entry name" value="GroES-like"/>
    <property type="match status" value="1"/>
</dbReference>
<evidence type="ECO:0000256" key="5">
    <source>
        <dbReference type="ARBA" id="ARBA00023002"/>
    </source>
</evidence>
<comment type="caution">
    <text evidence="12">The sequence shown here is derived from an EMBL/GenBank/DDBJ whole genome shotgun (WGS) entry which is preliminary data.</text>
</comment>
<gene>
    <name evidence="12" type="ORF">SLS63_012074</name>
</gene>
<evidence type="ECO:0000256" key="3">
    <source>
        <dbReference type="ARBA" id="ARBA00022679"/>
    </source>
</evidence>
<dbReference type="InterPro" id="IPR020807">
    <property type="entry name" value="PKS_DH"/>
</dbReference>
<dbReference type="PROSITE" id="PS00012">
    <property type="entry name" value="PHOSPHOPANTETHEINE"/>
    <property type="match status" value="1"/>
</dbReference>
<keyword evidence="4" id="KW-0521">NADP</keyword>
<keyword evidence="6" id="KW-0511">Multifunctional enzyme</keyword>
<dbReference type="Pfam" id="PF23297">
    <property type="entry name" value="ACP_SdgA_C"/>
    <property type="match status" value="1"/>
</dbReference>
<dbReference type="SUPFAM" id="SSF52151">
    <property type="entry name" value="FabD/lysophospholipase-like"/>
    <property type="match status" value="1"/>
</dbReference>
<feature type="active site" description="Proton acceptor; for dehydratase activity" evidence="8">
    <location>
        <position position="195"/>
    </location>
</feature>
<evidence type="ECO:0000313" key="12">
    <source>
        <dbReference type="EMBL" id="KAK7713552.1"/>
    </source>
</evidence>
<dbReference type="SMART" id="SM00829">
    <property type="entry name" value="PKS_ER"/>
    <property type="match status" value="1"/>
</dbReference>
<dbReference type="InterPro" id="IPR050091">
    <property type="entry name" value="PKS_NRPS_Biosynth_Enz"/>
</dbReference>
<dbReference type="InterPro" id="IPR057326">
    <property type="entry name" value="KR_dom"/>
</dbReference>
<dbReference type="Gene3D" id="1.10.1200.10">
    <property type="entry name" value="ACP-like"/>
    <property type="match status" value="1"/>
</dbReference>
<evidence type="ECO:0000256" key="1">
    <source>
        <dbReference type="ARBA" id="ARBA00022450"/>
    </source>
</evidence>
<dbReference type="Pfam" id="PF14765">
    <property type="entry name" value="PS-DH"/>
    <property type="match status" value="1"/>
</dbReference>
<sequence>MARFFSDHVKFYSPTTGRQIQDANLLGPGHWVENMVLPVQFTQSFSTMLLAEKLDFIVEVGAHGTLAGPMRQILNGPNMKSLSVAYESCLHRGKNAVNTAQTLAGKLLQCGYPVDMSRINFPTGLRGLATIPDLPSYPWNHTTRFWIESRISSEHRFRKHSPHELLGVRLPGISEGSPIWRLVLRTTELPWMRDHVVQSKIVYPGSGYIAMAIEGIRQLYDSPENIVTGYLLRDVEILKALIVPDNSEGVEVQLSLEPVDERSLIPDCHRFRICSAPDKESPWDVIASGLISVMREERPGKHLALRSTADKMGTQLDPNSYKKRLKPNELYDSLHGLGIQHGPSFQNIEGDILQSGGKALTKLLVAKSASATAEERRDSHVIHPTTLDSVFQAAYPCLSPHGQQTVGAAVPRSIKGLFVSSAISHEPGSRLKANAVLLQHDKQGFNVSAVVQSTRLGNPVIEIEDMHFQSLGHMTEQSSGREQMCLVTDWKRSFILNDNKTLVDSLRAEVPVDERIMGKDLVRSTFYLISDAMKQLTTEDISNLDWHHKRLYEWMMLLEQQAASNELAPRSSKWASSSPGVKQMHIDKVEKTSVSGALSVRVGKNLVRIMRREIAPLELMMQGQLLYKFYQDISSFKRSAGHAAALVRAIADEKPRVRILEIGAGTAGCTIPVLQALNGKNGGPPLFEHYDFTDISKGFFQAVREKLVDWGDRISYLQLDIEKDPADQGFQEASYDIIIAAQVLHATKCMKKTMGQVKRLLKDQGKLILVETTKDTAEVQLIFGTLPGWWVSEEPERRNSPNMSPDAWDMCLKNSGLTGLEAHIWDCEDEEHRSLSCIMSSVATSPRSHLQDSAILVYHGTQPPSMWTNKLVQKLSEELGISLIMQDLSQVAPEGKFDETSFDAVKRITTQCRGLLWVTSGSAINCEIPENAVHIGLLRTARLEDTSKRYISLDLDCSDAPWSTSSHSAIVRIFQRTMDWATDVTNVDTEYAVRNSEILVPRVCADDKETQALLDGLEERGPELQPFIQSKHNLRMHIETPGLLDSIVFREEPAAGLPLAEDYVEIEPRAFGLNFRDVMTAMGMLKEEKQEIGVECAGVVTQVAPQSSHAKTKHDLRVGDRVCALTAHGHFANTVRVPWTSVARLPPSMTFETGASFVTAFITAYYSLFKAGRCETGDTVLIHAASGGVGQACIILAQWKGFEIFVTAGTPEKREFLKRQYSIPPDHIFSSRDEVFAQEIRRATAGRGVDVIINSLAGNLLHESWNLVAPHGRFVEIGKRDLHLNKSLGMEPFRRALSFVHVDIIQLADNKGHLVQRILQELLSLLSSGTISNLTPVSAVPLAEAARAFRTMQAGNHIGKIVLVPGPNQLVKVIEPLKRSQLRPDVSYMIVGGLSGIGQSIARWFISRGARNLVLVSRNAASRSKNSTFMEELAIDGARIAVKNCDVGDLQSLKTVINGCRTSGMPDIRGVVQGGMMLDDSILERMSFAQWGNALNPKVSGTKNIEELLGDDLDFFILLSSRSGVLGYPSQANYAAGNTYLDAVARCRGAKGLPCVAIDLGAVKSVGVVAATQDEGMRERFLRDGHRPLSESEVLGLVDYAIRNPRRPPRTSQIAAGISGAGITGNDPRLSTLQGPASLSRGGRGTSGAAARSGPGRVSLHDEISHAASLDEAASAVQGALIAKISDMFVLPKTNIDPGRPLSHYGVDSLVAVELRNWLVPNARVEINIFDLIGSSSLSELASNVVKRARPLLQAP</sequence>
<dbReference type="Gene3D" id="3.40.50.150">
    <property type="entry name" value="Vaccinia Virus protein VP39"/>
    <property type="match status" value="1"/>
</dbReference>
<dbReference type="Gene3D" id="3.30.70.3290">
    <property type="match status" value="1"/>
</dbReference>
<feature type="domain" description="PKS/mFAS DH" evidence="11">
    <location>
        <begin position="163"/>
        <end position="477"/>
    </location>
</feature>
<dbReference type="InterPro" id="IPR009081">
    <property type="entry name" value="PP-bd_ACP"/>
</dbReference>
<keyword evidence="2" id="KW-0597">Phosphoprotein</keyword>
<dbReference type="Pfam" id="PF08242">
    <property type="entry name" value="Methyltransf_12"/>
    <property type="match status" value="1"/>
</dbReference>
<dbReference type="Proteomes" id="UP001430848">
    <property type="component" value="Unassembled WGS sequence"/>
</dbReference>
<dbReference type="InterPro" id="IPR016035">
    <property type="entry name" value="Acyl_Trfase/lysoPLipase"/>
</dbReference>
<dbReference type="PROSITE" id="PS52019">
    <property type="entry name" value="PKS_MFAS_DH"/>
    <property type="match status" value="1"/>
</dbReference>
<feature type="region of interest" description="C-terminal hotdog fold" evidence="8">
    <location>
        <begin position="321"/>
        <end position="477"/>
    </location>
</feature>
<dbReference type="Gene3D" id="3.40.50.720">
    <property type="entry name" value="NAD(P)-binding Rossmann-like Domain"/>
    <property type="match status" value="1"/>
</dbReference>
<dbReference type="InterPro" id="IPR013217">
    <property type="entry name" value="Methyltransf_12"/>
</dbReference>
<accession>A0ABR1NS92</accession>
<dbReference type="Gene3D" id="3.40.366.10">
    <property type="entry name" value="Malonyl-Coenzyme A Acyl Carrier Protein, domain 2"/>
    <property type="match status" value="1"/>
</dbReference>
<evidence type="ECO:0000256" key="7">
    <source>
        <dbReference type="ARBA" id="ARBA00023315"/>
    </source>
</evidence>
<dbReference type="InterPro" id="IPR006162">
    <property type="entry name" value="Ppantetheine_attach_site"/>
</dbReference>
<dbReference type="InterPro" id="IPR049551">
    <property type="entry name" value="PKS_DH_C"/>
</dbReference>